<dbReference type="PROSITE" id="PS51096">
    <property type="entry name" value="PTS_EIIA_TYPE_4"/>
    <property type="match status" value="1"/>
</dbReference>
<evidence type="ECO:0000256" key="3">
    <source>
        <dbReference type="ARBA" id="ARBA00022840"/>
    </source>
</evidence>
<keyword evidence="2" id="KW-0547">Nucleotide-binding</keyword>
<dbReference type="STRING" id="447595.SAMN05660826_02313"/>
<dbReference type="SUPFAM" id="SSF63520">
    <property type="entry name" value="PTS-regulatory domain, PRD"/>
    <property type="match status" value="1"/>
</dbReference>
<evidence type="ECO:0000256" key="1">
    <source>
        <dbReference type="ARBA" id="ARBA00022679"/>
    </source>
</evidence>
<dbReference type="InterPro" id="IPR027417">
    <property type="entry name" value="P-loop_NTPase"/>
</dbReference>
<dbReference type="InterPro" id="IPR002078">
    <property type="entry name" value="Sigma_54_int"/>
</dbReference>
<evidence type="ECO:0000259" key="6">
    <source>
        <dbReference type="PROSITE" id="PS51096"/>
    </source>
</evidence>
<dbReference type="Gene3D" id="1.10.10.60">
    <property type="entry name" value="Homeodomain-like"/>
    <property type="match status" value="1"/>
</dbReference>
<feature type="domain" description="PRD" evidence="7">
    <location>
        <begin position="487"/>
        <end position="591"/>
    </location>
</feature>
<feature type="domain" description="PTS EIIA type-4" evidence="6">
    <location>
        <begin position="594"/>
        <end position="721"/>
    </location>
</feature>
<evidence type="ECO:0000256" key="2">
    <source>
        <dbReference type="ARBA" id="ARBA00022741"/>
    </source>
</evidence>
<dbReference type="PANTHER" id="PTHR32071">
    <property type="entry name" value="TRANSCRIPTIONAL REGULATORY PROTEIN"/>
    <property type="match status" value="1"/>
</dbReference>
<dbReference type="Gene3D" id="1.10.1790.10">
    <property type="entry name" value="PRD domain"/>
    <property type="match status" value="1"/>
</dbReference>
<dbReference type="SUPFAM" id="SSF55804">
    <property type="entry name" value="Phoshotransferase/anion transport protein"/>
    <property type="match status" value="1"/>
</dbReference>
<feature type="domain" description="PTS EIIA type-2" evidence="5">
    <location>
        <begin position="845"/>
        <end position="981"/>
    </location>
</feature>
<dbReference type="InterPro" id="IPR025943">
    <property type="entry name" value="Sigma_54_int_dom_ATP-bd_2"/>
</dbReference>
<evidence type="ECO:0000259" key="7">
    <source>
        <dbReference type="PROSITE" id="PS51372"/>
    </source>
</evidence>
<dbReference type="SUPFAM" id="SSF53062">
    <property type="entry name" value="PTS system fructose IIA component-like"/>
    <property type="match status" value="1"/>
</dbReference>
<dbReference type="InterPro" id="IPR036634">
    <property type="entry name" value="PRD_sf"/>
</dbReference>
<proteinExistence type="predicted"/>
<dbReference type="Gene3D" id="3.40.50.510">
    <property type="entry name" value="Phosphotransferase system, mannose-type IIA component"/>
    <property type="match status" value="1"/>
</dbReference>
<dbReference type="GO" id="GO:0009401">
    <property type="term" value="P:phosphoenolpyruvate-dependent sugar phosphotransferase system"/>
    <property type="evidence" value="ECO:0007669"/>
    <property type="project" value="InterPro"/>
</dbReference>
<protein>
    <submittedName>
        <fullName evidence="8">Sigma 54 modulation protein</fullName>
    </submittedName>
</protein>
<evidence type="ECO:0000259" key="5">
    <source>
        <dbReference type="PROSITE" id="PS51094"/>
    </source>
</evidence>
<dbReference type="InterPro" id="IPR004701">
    <property type="entry name" value="PTS_EIIA_man-typ"/>
</dbReference>
<sequence>MVEKERLLELIKNEDKKNPYTDEQLAEMLGIRRDEVTILRGKFNIPDSRERRKPYLMKAIEEEVAKDPGVSDRELTKAVQKRGFNVSRFIISQLRKELQERVVKKGQNAAEKKLKAGSKISTAFDRIIGSDGSLKTQIQQAKAAVLYPPHGLHTLIIGPTGVGKSILAEAMYHFAVETGKLPESAPFVVFNCADYAENPQLLLSQLFGHVKGAYTGADSPKEGLVEKANGGILFLDEVHRLPPEGQEILYYLIDKGKFRRLGETESFRTASVMIIAATTEDIESSLLLTFRRRIPMIIELPPLSARPISERYEIIKDFFRKEADRIGVKIKVKQEALRALLMYDCPGNLGQLRSDIQVACARGFLSYIGNQKDFIEVDLIDLPVHARRGMLKVQNRIPDIETLLQGDLMVNPGEADITPMPKEDLYILPEEIYRYIEEKYQELQSQGLSQEVINRVIGGELEVKFQQLVRQFETKHKTLEKKDLEGIVGSQIVNLTEQMIKVAEKKLGKVDNHLFYCLAIHLSATLDRIRQGKPVINPQLEKVKNEYKLEYKVAKEMVEIVEELTGYKMPEDEIAFVAMYLRTMTHPADFKTGRVGVIVLTHGHVAKGMVEVVNRLLGVEHAVGIEMSLDEEPEAVLQKTIDVVKEVDEGKGVLLLVDMGSLLTFGEIITQKTGIPTMTVGRVDTVMVLEAVRRAILPDTSLGDIVKNIQKNELEIGRFTLDGESRVNVGKWTILTVCITGQGSAIRLKELIKEMAPDIFEKAEIIPVGAMSDEDIRSQIKRIKNVKKVAAIVGTINPEDEEIPFISIEELINGSALNKLRQIIGLTKNNKALDKNISEILYFADLFNEDLIMVNHDFQFKNDVLDHLGELLINKNYVNERYLLDVYRREIIGPTLLKNKIAIPHGMPENVIRPAVALAILPKPVKWVQEEEVEIVMMLALKEDSVEFFRRLYKLLQDDQFIKKIKYLKEPSLIKKAFLEWILGADCL</sequence>
<keyword evidence="9" id="KW-1185">Reference proteome</keyword>
<accession>A0A1M7MIZ3</accession>
<dbReference type="GO" id="GO:0006355">
    <property type="term" value="P:regulation of DNA-templated transcription"/>
    <property type="evidence" value="ECO:0007669"/>
    <property type="project" value="InterPro"/>
</dbReference>
<dbReference type="InterPro" id="IPR003593">
    <property type="entry name" value="AAA+_ATPase"/>
</dbReference>
<dbReference type="PANTHER" id="PTHR32071:SF38">
    <property type="entry name" value="PSP OPERON TRANSCRIPTIONAL ACTIVATOR"/>
    <property type="match status" value="1"/>
</dbReference>
<name>A0A1M7MIZ3_9FIRM</name>
<dbReference type="InterPro" id="IPR036662">
    <property type="entry name" value="PTS_EIIA_man-typ_sf"/>
</dbReference>
<dbReference type="PROSITE" id="PS50045">
    <property type="entry name" value="SIGMA54_INTERACT_4"/>
    <property type="match status" value="1"/>
</dbReference>
<dbReference type="PROSITE" id="PS00676">
    <property type="entry name" value="SIGMA54_INTERACT_2"/>
    <property type="match status" value="1"/>
</dbReference>
<dbReference type="CDD" id="cd00211">
    <property type="entry name" value="PTS_IIA_fru"/>
    <property type="match status" value="1"/>
</dbReference>
<dbReference type="CDD" id="cd00009">
    <property type="entry name" value="AAA"/>
    <property type="match status" value="1"/>
</dbReference>
<evidence type="ECO:0000313" key="8">
    <source>
        <dbReference type="EMBL" id="SHM90981.1"/>
    </source>
</evidence>
<dbReference type="SMART" id="SM00382">
    <property type="entry name" value="AAA"/>
    <property type="match status" value="1"/>
</dbReference>
<dbReference type="GO" id="GO:0016740">
    <property type="term" value="F:transferase activity"/>
    <property type="evidence" value="ECO:0007669"/>
    <property type="project" value="UniProtKB-KW"/>
</dbReference>
<dbReference type="SUPFAM" id="SSF52540">
    <property type="entry name" value="P-loop containing nucleoside triphosphate hydrolases"/>
    <property type="match status" value="1"/>
</dbReference>
<dbReference type="InterPro" id="IPR011608">
    <property type="entry name" value="PRD"/>
</dbReference>
<organism evidence="8 9">
    <name type="scientific">Caldanaerovirga acetigignens</name>
    <dbReference type="NCBI Taxonomy" id="447595"/>
    <lineage>
        <taxon>Bacteria</taxon>
        <taxon>Bacillati</taxon>
        <taxon>Bacillota</taxon>
        <taxon>Clostridia</taxon>
        <taxon>Thermosediminibacterales</taxon>
        <taxon>Thermosediminibacteraceae</taxon>
        <taxon>Caldanaerovirga</taxon>
    </lineage>
</organism>
<keyword evidence="1" id="KW-0808">Transferase</keyword>
<dbReference type="Pfam" id="PF00158">
    <property type="entry name" value="Sigma54_activat"/>
    <property type="match status" value="1"/>
</dbReference>
<feature type="domain" description="Sigma-54 factor interaction" evidence="4">
    <location>
        <begin position="127"/>
        <end position="361"/>
    </location>
</feature>
<dbReference type="Pfam" id="PF03610">
    <property type="entry name" value="EIIA-man"/>
    <property type="match status" value="1"/>
</dbReference>
<evidence type="ECO:0000259" key="4">
    <source>
        <dbReference type="PROSITE" id="PS50045"/>
    </source>
</evidence>
<dbReference type="Pfam" id="PF00359">
    <property type="entry name" value="PTS_EIIA_2"/>
    <property type="match status" value="1"/>
</dbReference>
<dbReference type="Pfam" id="PF00874">
    <property type="entry name" value="PRD"/>
    <property type="match status" value="1"/>
</dbReference>
<gene>
    <name evidence="8" type="ORF">SAMN05660826_02313</name>
</gene>
<evidence type="ECO:0000313" key="9">
    <source>
        <dbReference type="Proteomes" id="UP000184375"/>
    </source>
</evidence>
<dbReference type="PROSITE" id="PS51372">
    <property type="entry name" value="PRD_2"/>
    <property type="match status" value="1"/>
</dbReference>
<dbReference type="PROSITE" id="PS51094">
    <property type="entry name" value="PTS_EIIA_TYPE_2"/>
    <property type="match status" value="1"/>
</dbReference>
<dbReference type="Gene3D" id="3.40.50.300">
    <property type="entry name" value="P-loop containing nucleotide triphosphate hydrolases"/>
    <property type="match status" value="1"/>
</dbReference>
<dbReference type="OrthoDB" id="9765164at2"/>
<reference evidence="9" key="1">
    <citation type="submission" date="2016-11" db="EMBL/GenBank/DDBJ databases">
        <authorList>
            <person name="Varghese N."/>
            <person name="Submissions S."/>
        </authorList>
    </citation>
    <scope>NUCLEOTIDE SEQUENCE [LARGE SCALE GENOMIC DNA]</scope>
    <source>
        <strain evidence="9">DSM 18802</strain>
    </source>
</reference>
<dbReference type="GO" id="GO:0005524">
    <property type="term" value="F:ATP binding"/>
    <property type="evidence" value="ECO:0007669"/>
    <property type="project" value="UniProtKB-KW"/>
</dbReference>
<dbReference type="InterPro" id="IPR002178">
    <property type="entry name" value="PTS_EIIA_type-2_dom"/>
</dbReference>
<dbReference type="EMBL" id="FRCR01000023">
    <property type="protein sequence ID" value="SHM90981.1"/>
    <property type="molecule type" value="Genomic_DNA"/>
</dbReference>
<dbReference type="GO" id="GO:0016020">
    <property type="term" value="C:membrane"/>
    <property type="evidence" value="ECO:0007669"/>
    <property type="project" value="InterPro"/>
</dbReference>
<dbReference type="RefSeq" id="WP_073258601.1">
    <property type="nucleotide sequence ID" value="NZ_FRCR01000023.1"/>
</dbReference>
<dbReference type="Gene3D" id="3.40.930.10">
    <property type="entry name" value="Mannitol-specific EII, Chain A"/>
    <property type="match status" value="1"/>
</dbReference>
<keyword evidence="3" id="KW-0067">ATP-binding</keyword>
<dbReference type="Proteomes" id="UP000184375">
    <property type="component" value="Unassembled WGS sequence"/>
</dbReference>
<dbReference type="AlphaFoldDB" id="A0A1M7MIZ3"/>
<dbReference type="InterPro" id="IPR016152">
    <property type="entry name" value="PTrfase/Anion_transptr"/>
</dbReference>